<proteinExistence type="inferred from homology"/>
<comment type="similarity">
    <text evidence="2 7">Belongs to the ExbD/TolR family.</text>
</comment>
<dbReference type="AlphaFoldDB" id="D2R4R9"/>
<dbReference type="PANTHER" id="PTHR30558">
    <property type="entry name" value="EXBD MEMBRANE COMPONENT OF PMF-DRIVEN MACROMOLECULE IMPORT SYSTEM"/>
    <property type="match status" value="1"/>
</dbReference>
<keyword evidence="4 7" id="KW-0812">Transmembrane</keyword>
<dbReference type="PANTHER" id="PTHR30558:SF3">
    <property type="entry name" value="BIOPOLYMER TRANSPORT PROTEIN EXBD-RELATED"/>
    <property type="match status" value="1"/>
</dbReference>
<dbReference type="EMBL" id="CP001848">
    <property type="protein sequence ID" value="ADB17135.1"/>
    <property type="molecule type" value="Genomic_DNA"/>
</dbReference>
<evidence type="ECO:0000256" key="1">
    <source>
        <dbReference type="ARBA" id="ARBA00004162"/>
    </source>
</evidence>
<evidence type="ECO:0000256" key="2">
    <source>
        <dbReference type="ARBA" id="ARBA00005811"/>
    </source>
</evidence>
<evidence type="ECO:0000256" key="8">
    <source>
        <dbReference type="SAM" id="Phobius"/>
    </source>
</evidence>
<dbReference type="STRING" id="530564.Psta_2466"/>
<keyword evidence="10" id="KW-1185">Reference proteome</keyword>
<feature type="transmembrane region" description="Helical" evidence="8">
    <location>
        <begin position="12"/>
        <end position="31"/>
    </location>
</feature>
<evidence type="ECO:0000256" key="3">
    <source>
        <dbReference type="ARBA" id="ARBA00022475"/>
    </source>
</evidence>
<sequence>MPLKTHQDEMPSINLTPMIDIVFQLIIFFMVGTRFTEIEKSIDLKLPQVSSSAPLSSAPQKRVINVFRDGKIQMNQQELSLGQLTSELKTAREQYNELGVVVRGDAQTDLQNVAAILTACREAGISDLGISVRLGTKER</sequence>
<evidence type="ECO:0000313" key="10">
    <source>
        <dbReference type="Proteomes" id="UP000001887"/>
    </source>
</evidence>
<dbReference type="HOGENOM" id="CLU_085305_3_1_0"/>
<evidence type="ECO:0000256" key="5">
    <source>
        <dbReference type="ARBA" id="ARBA00022989"/>
    </source>
</evidence>
<organism evidence="9 10">
    <name type="scientific">Pirellula staleyi (strain ATCC 27377 / DSM 6068 / ICPB 4128)</name>
    <name type="common">Pirella staleyi</name>
    <dbReference type="NCBI Taxonomy" id="530564"/>
    <lineage>
        <taxon>Bacteria</taxon>
        <taxon>Pseudomonadati</taxon>
        <taxon>Planctomycetota</taxon>
        <taxon>Planctomycetia</taxon>
        <taxon>Pirellulales</taxon>
        <taxon>Pirellulaceae</taxon>
        <taxon>Pirellula</taxon>
    </lineage>
</organism>
<keyword evidence="3" id="KW-1003">Cell membrane</keyword>
<dbReference type="GO" id="GO:0022857">
    <property type="term" value="F:transmembrane transporter activity"/>
    <property type="evidence" value="ECO:0007669"/>
    <property type="project" value="InterPro"/>
</dbReference>
<dbReference type="eggNOG" id="COG0848">
    <property type="taxonomic scope" value="Bacteria"/>
</dbReference>
<gene>
    <name evidence="9" type="ordered locus">Psta_2466</name>
</gene>
<dbReference type="InterPro" id="IPR003400">
    <property type="entry name" value="ExbD"/>
</dbReference>
<dbReference type="OrthoDB" id="9793581at2"/>
<dbReference type="Proteomes" id="UP000001887">
    <property type="component" value="Chromosome"/>
</dbReference>
<dbReference type="GO" id="GO:0015031">
    <property type="term" value="P:protein transport"/>
    <property type="evidence" value="ECO:0007669"/>
    <property type="project" value="UniProtKB-KW"/>
</dbReference>
<keyword evidence="7" id="KW-0813">Transport</keyword>
<keyword evidence="6 8" id="KW-0472">Membrane</keyword>
<dbReference type="GO" id="GO:0005886">
    <property type="term" value="C:plasma membrane"/>
    <property type="evidence" value="ECO:0007669"/>
    <property type="project" value="UniProtKB-SubCell"/>
</dbReference>
<dbReference type="KEGG" id="psl:Psta_2466"/>
<dbReference type="Gene3D" id="3.30.420.270">
    <property type="match status" value="1"/>
</dbReference>
<keyword evidence="7" id="KW-0653">Protein transport</keyword>
<evidence type="ECO:0000256" key="7">
    <source>
        <dbReference type="RuleBase" id="RU003879"/>
    </source>
</evidence>
<name>D2R4R9_PIRSD</name>
<evidence type="ECO:0000256" key="4">
    <source>
        <dbReference type="ARBA" id="ARBA00022692"/>
    </source>
</evidence>
<keyword evidence="5 8" id="KW-1133">Transmembrane helix</keyword>
<protein>
    <submittedName>
        <fullName evidence="9">Biopolymer transport protein ExbD/TolR</fullName>
    </submittedName>
</protein>
<comment type="subcellular location">
    <subcellularLocation>
        <location evidence="1">Cell membrane</location>
        <topology evidence="1">Single-pass membrane protein</topology>
    </subcellularLocation>
    <subcellularLocation>
        <location evidence="7">Cell membrane</location>
        <topology evidence="7">Single-pass type II membrane protein</topology>
    </subcellularLocation>
</comment>
<evidence type="ECO:0000256" key="6">
    <source>
        <dbReference type="ARBA" id="ARBA00023136"/>
    </source>
</evidence>
<accession>D2R4R9</accession>
<dbReference type="Pfam" id="PF02472">
    <property type="entry name" value="ExbD"/>
    <property type="match status" value="1"/>
</dbReference>
<evidence type="ECO:0000313" key="9">
    <source>
        <dbReference type="EMBL" id="ADB17135.1"/>
    </source>
</evidence>
<reference evidence="9 10" key="1">
    <citation type="journal article" date="2009" name="Stand. Genomic Sci.">
        <title>Complete genome sequence of Pirellula staleyi type strain (ATCC 27377).</title>
        <authorList>
            <person name="Clum A."/>
            <person name="Tindall B.J."/>
            <person name="Sikorski J."/>
            <person name="Ivanova N."/>
            <person name="Mavrommatis K."/>
            <person name="Lucas S."/>
            <person name="Glavina del Rio T."/>
            <person name="Nolan M."/>
            <person name="Chen F."/>
            <person name="Tice H."/>
            <person name="Pitluck S."/>
            <person name="Cheng J.F."/>
            <person name="Chertkov O."/>
            <person name="Brettin T."/>
            <person name="Han C."/>
            <person name="Detter J.C."/>
            <person name="Kuske C."/>
            <person name="Bruce D."/>
            <person name="Goodwin L."/>
            <person name="Ovchinikova G."/>
            <person name="Pati A."/>
            <person name="Mikhailova N."/>
            <person name="Chen A."/>
            <person name="Palaniappan K."/>
            <person name="Land M."/>
            <person name="Hauser L."/>
            <person name="Chang Y.J."/>
            <person name="Jeffries C.D."/>
            <person name="Chain P."/>
            <person name="Rohde M."/>
            <person name="Goker M."/>
            <person name="Bristow J."/>
            <person name="Eisen J.A."/>
            <person name="Markowitz V."/>
            <person name="Hugenholtz P."/>
            <person name="Kyrpides N.C."/>
            <person name="Klenk H.P."/>
            <person name="Lapidus A."/>
        </authorList>
    </citation>
    <scope>NUCLEOTIDE SEQUENCE [LARGE SCALE GENOMIC DNA]</scope>
    <source>
        <strain evidence="10">ATCC 27377 / DSM 6068 / ICPB 4128</strain>
    </source>
</reference>